<feature type="domain" description="HTH deoR-type" evidence="4">
    <location>
        <begin position="3"/>
        <end position="58"/>
    </location>
</feature>
<keyword evidence="1" id="KW-0805">Transcription regulation</keyword>
<keyword evidence="3" id="KW-0804">Transcription</keyword>
<dbReference type="PANTHER" id="PTHR30363:SF51">
    <property type="entry name" value="HTH-TYPE TRANSCRIPTIONAL REPRESSOR GLCR"/>
    <property type="match status" value="1"/>
</dbReference>
<dbReference type="InterPro" id="IPR050313">
    <property type="entry name" value="Carb_Metab_HTH_regulators"/>
</dbReference>
<dbReference type="PANTHER" id="PTHR30363">
    <property type="entry name" value="HTH-TYPE TRANSCRIPTIONAL REGULATOR SRLR-RELATED"/>
    <property type="match status" value="1"/>
</dbReference>
<dbReference type="GO" id="GO:0003700">
    <property type="term" value="F:DNA-binding transcription factor activity"/>
    <property type="evidence" value="ECO:0007669"/>
    <property type="project" value="InterPro"/>
</dbReference>
<dbReference type="PROSITE" id="PS51000">
    <property type="entry name" value="HTH_DEOR_2"/>
    <property type="match status" value="1"/>
</dbReference>
<dbReference type="STRING" id="545697.HMPREF0216_01696"/>
<dbReference type="Gene3D" id="1.10.10.10">
    <property type="entry name" value="Winged helix-like DNA-binding domain superfamily/Winged helix DNA-binding domain"/>
    <property type="match status" value="1"/>
</dbReference>
<dbReference type="SMART" id="SM00420">
    <property type="entry name" value="HTH_DEOR"/>
    <property type="match status" value="1"/>
</dbReference>
<dbReference type="PRINTS" id="PR00037">
    <property type="entry name" value="HTHLACR"/>
</dbReference>
<dbReference type="InterPro" id="IPR001034">
    <property type="entry name" value="DeoR_HTH"/>
</dbReference>
<evidence type="ECO:0000313" key="6">
    <source>
        <dbReference type="Proteomes" id="UP000010420"/>
    </source>
</evidence>
<keyword evidence="6" id="KW-1185">Reference proteome</keyword>
<gene>
    <name evidence="5" type="ORF">HMPREF0216_01696</name>
</gene>
<evidence type="ECO:0000256" key="1">
    <source>
        <dbReference type="ARBA" id="ARBA00023015"/>
    </source>
</evidence>
<dbReference type="eggNOG" id="COG1349">
    <property type="taxonomic scope" value="Bacteria"/>
</dbReference>
<name>L1QG29_9CLOT</name>
<comment type="caution">
    <text evidence="5">The sequence shown here is derived from an EMBL/GenBank/DDBJ whole genome shotgun (WGS) entry which is preliminary data.</text>
</comment>
<accession>L1QG29</accession>
<dbReference type="Pfam" id="PF08220">
    <property type="entry name" value="HTH_DeoR"/>
    <property type="match status" value="1"/>
</dbReference>
<sequence>MILIDRWMKILEYLKEKKFATVEEMMENFKISRSTLRRDLIAMEERGHIKRTRGGAEIVGKII</sequence>
<dbReference type="HOGENOM" id="CLU_2877854_0_0_9"/>
<dbReference type="AlphaFoldDB" id="L1QG29"/>
<dbReference type="SUPFAM" id="SSF46785">
    <property type="entry name" value="Winged helix' DNA-binding domain"/>
    <property type="match status" value="1"/>
</dbReference>
<proteinExistence type="predicted"/>
<evidence type="ECO:0000256" key="2">
    <source>
        <dbReference type="ARBA" id="ARBA00023125"/>
    </source>
</evidence>
<dbReference type="InterPro" id="IPR036388">
    <property type="entry name" value="WH-like_DNA-bd_sf"/>
</dbReference>
<evidence type="ECO:0000256" key="3">
    <source>
        <dbReference type="ARBA" id="ARBA00023163"/>
    </source>
</evidence>
<organism evidence="5 6">
    <name type="scientific">Clostridium celatum DSM 1785</name>
    <dbReference type="NCBI Taxonomy" id="545697"/>
    <lineage>
        <taxon>Bacteria</taxon>
        <taxon>Bacillati</taxon>
        <taxon>Bacillota</taxon>
        <taxon>Clostridia</taxon>
        <taxon>Eubacteriales</taxon>
        <taxon>Clostridiaceae</taxon>
        <taxon>Clostridium</taxon>
    </lineage>
</organism>
<dbReference type="PROSITE" id="PS00894">
    <property type="entry name" value="HTH_DEOR_1"/>
    <property type="match status" value="1"/>
</dbReference>
<dbReference type="RefSeq" id="WP_005213271.1">
    <property type="nucleotide sequence ID" value="NZ_KB291642.1"/>
</dbReference>
<reference evidence="5 6" key="1">
    <citation type="submission" date="2012-05" db="EMBL/GenBank/DDBJ databases">
        <authorList>
            <person name="Weinstock G."/>
            <person name="Sodergren E."/>
            <person name="Lobos E.A."/>
            <person name="Fulton L."/>
            <person name="Fulton R."/>
            <person name="Courtney L."/>
            <person name="Fronick C."/>
            <person name="O'Laughlin M."/>
            <person name="Godfrey J."/>
            <person name="Wilson R.M."/>
            <person name="Miner T."/>
            <person name="Farmer C."/>
            <person name="Delehaunty K."/>
            <person name="Cordes M."/>
            <person name="Minx P."/>
            <person name="Tomlinson C."/>
            <person name="Chen J."/>
            <person name="Wollam A."/>
            <person name="Pepin K.H."/>
            <person name="Bhonagiri V."/>
            <person name="Zhang X."/>
            <person name="Suruliraj S."/>
            <person name="Warren W."/>
            <person name="Mitreva M."/>
            <person name="Mardis E.R."/>
            <person name="Wilson R.K."/>
        </authorList>
    </citation>
    <scope>NUCLEOTIDE SEQUENCE [LARGE SCALE GENOMIC DNA]</scope>
    <source>
        <strain evidence="5 6">DSM 1785</strain>
    </source>
</reference>
<keyword evidence="2" id="KW-0238">DNA-binding</keyword>
<dbReference type="Proteomes" id="UP000010420">
    <property type="component" value="Unassembled WGS sequence"/>
</dbReference>
<dbReference type="InterPro" id="IPR018356">
    <property type="entry name" value="Tscrpt_reg_HTH_DeoR_CS"/>
</dbReference>
<dbReference type="PATRIC" id="fig|545697.3.peg.1670"/>
<protein>
    <submittedName>
        <fullName evidence="5">Transcriptional regulator, DeoR family</fullName>
    </submittedName>
</protein>
<evidence type="ECO:0000259" key="4">
    <source>
        <dbReference type="PROSITE" id="PS51000"/>
    </source>
</evidence>
<evidence type="ECO:0000313" key="5">
    <source>
        <dbReference type="EMBL" id="EKY26886.1"/>
    </source>
</evidence>
<dbReference type="InterPro" id="IPR036390">
    <property type="entry name" value="WH_DNA-bd_sf"/>
</dbReference>
<dbReference type="GO" id="GO:0003677">
    <property type="term" value="F:DNA binding"/>
    <property type="evidence" value="ECO:0007669"/>
    <property type="project" value="UniProtKB-KW"/>
</dbReference>
<dbReference type="EMBL" id="AMEZ01000050">
    <property type="protein sequence ID" value="EKY26886.1"/>
    <property type="molecule type" value="Genomic_DNA"/>
</dbReference>